<gene>
    <name evidence="1" type="ORF">L873DRAFT_1792493</name>
</gene>
<evidence type="ECO:0000313" key="2">
    <source>
        <dbReference type="Proteomes" id="UP000276215"/>
    </source>
</evidence>
<dbReference type="Proteomes" id="UP000276215">
    <property type="component" value="Unassembled WGS sequence"/>
</dbReference>
<dbReference type="EMBL" id="ML120429">
    <property type="protein sequence ID" value="RPA95159.1"/>
    <property type="molecule type" value="Genomic_DNA"/>
</dbReference>
<protein>
    <submittedName>
        <fullName evidence="1">Uncharacterized protein</fullName>
    </submittedName>
</protein>
<accession>A0A3N4JA55</accession>
<dbReference type="AlphaFoldDB" id="A0A3N4JA55"/>
<name>A0A3N4JA55_9PEZI</name>
<evidence type="ECO:0000313" key="1">
    <source>
        <dbReference type="EMBL" id="RPA95159.1"/>
    </source>
</evidence>
<reference evidence="1 2" key="1">
    <citation type="journal article" date="2018" name="Nat. Ecol. Evol.">
        <title>Pezizomycetes genomes reveal the molecular basis of ectomycorrhizal truffle lifestyle.</title>
        <authorList>
            <person name="Murat C."/>
            <person name="Payen T."/>
            <person name="Noel B."/>
            <person name="Kuo A."/>
            <person name="Morin E."/>
            <person name="Chen J."/>
            <person name="Kohler A."/>
            <person name="Krizsan K."/>
            <person name="Balestrini R."/>
            <person name="Da Silva C."/>
            <person name="Montanini B."/>
            <person name="Hainaut M."/>
            <person name="Levati E."/>
            <person name="Barry K.W."/>
            <person name="Belfiori B."/>
            <person name="Cichocki N."/>
            <person name="Clum A."/>
            <person name="Dockter R.B."/>
            <person name="Fauchery L."/>
            <person name="Guy J."/>
            <person name="Iotti M."/>
            <person name="Le Tacon F."/>
            <person name="Lindquist E.A."/>
            <person name="Lipzen A."/>
            <person name="Malagnac F."/>
            <person name="Mello A."/>
            <person name="Molinier V."/>
            <person name="Miyauchi S."/>
            <person name="Poulain J."/>
            <person name="Riccioni C."/>
            <person name="Rubini A."/>
            <person name="Sitrit Y."/>
            <person name="Splivallo R."/>
            <person name="Traeger S."/>
            <person name="Wang M."/>
            <person name="Zifcakova L."/>
            <person name="Wipf D."/>
            <person name="Zambonelli A."/>
            <person name="Paolocci F."/>
            <person name="Nowrousian M."/>
            <person name="Ottonello S."/>
            <person name="Baldrian P."/>
            <person name="Spatafora J.W."/>
            <person name="Henrissat B."/>
            <person name="Nagy L.G."/>
            <person name="Aury J.M."/>
            <person name="Wincker P."/>
            <person name="Grigoriev I.V."/>
            <person name="Bonfante P."/>
            <person name="Martin F.M."/>
        </authorList>
    </citation>
    <scope>NUCLEOTIDE SEQUENCE [LARGE SCALE GENOMIC DNA]</scope>
    <source>
        <strain evidence="1 2">120613-1</strain>
    </source>
</reference>
<proteinExistence type="predicted"/>
<keyword evidence="2" id="KW-1185">Reference proteome</keyword>
<sequence length="126" mass="14640">MSLELKLITASREITAIIHGNNMYQYYRIQIQQQIDILSPFYKPLQYPLLFPDGTSDQLEDFEERIYFSHDSIKEYFDINAGLAKIQATYKLSDLITAQEQLNDLSEPSLPPHKLRLRVSAVCILM</sequence>
<organism evidence="1 2">
    <name type="scientific">Choiromyces venosus 120613-1</name>
    <dbReference type="NCBI Taxonomy" id="1336337"/>
    <lineage>
        <taxon>Eukaryota</taxon>
        <taxon>Fungi</taxon>
        <taxon>Dikarya</taxon>
        <taxon>Ascomycota</taxon>
        <taxon>Pezizomycotina</taxon>
        <taxon>Pezizomycetes</taxon>
        <taxon>Pezizales</taxon>
        <taxon>Tuberaceae</taxon>
        <taxon>Choiromyces</taxon>
    </lineage>
</organism>